<evidence type="ECO:0000256" key="8">
    <source>
        <dbReference type="SAM" id="MobiDB-lite"/>
    </source>
</evidence>
<dbReference type="GO" id="GO:0005886">
    <property type="term" value="C:plasma membrane"/>
    <property type="evidence" value="ECO:0007669"/>
    <property type="project" value="UniProtKB-SubCell"/>
</dbReference>
<feature type="region of interest" description="Disordered" evidence="8">
    <location>
        <begin position="1"/>
        <end position="21"/>
    </location>
</feature>
<dbReference type="CDD" id="cd06261">
    <property type="entry name" value="TM_PBP2"/>
    <property type="match status" value="1"/>
</dbReference>
<dbReference type="AlphaFoldDB" id="A0A086XXZ9"/>
<dbReference type="Gene3D" id="1.10.3720.10">
    <property type="entry name" value="MetI-like"/>
    <property type="match status" value="1"/>
</dbReference>
<evidence type="ECO:0000313" key="10">
    <source>
        <dbReference type="EMBL" id="KFI26899.1"/>
    </source>
</evidence>
<proteinExistence type="inferred from homology"/>
<dbReference type="InterPro" id="IPR050366">
    <property type="entry name" value="BP-dependent_transpt_permease"/>
</dbReference>
<keyword evidence="2 7" id="KW-0813">Transport</keyword>
<protein>
    <submittedName>
        <fullName evidence="10">Peptide ABC transporter permease</fullName>
    </submittedName>
</protein>
<dbReference type="Pfam" id="PF00528">
    <property type="entry name" value="BPD_transp_1"/>
    <property type="match status" value="1"/>
</dbReference>
<feature type="transmembrane region" description="Helical" evidence="7">
    <location>
        <begin position="104"/>
        <end position="128"/>
    </location>
</feature>
<dbReference type="Proteomes" id="UP000028824">
    <property type="component" value="Unassembled WGS sequence"/>
</dbReference>
<dbReference type="PANTHER" id="PTHR43386:SF6">
    <property type="entry name" value="ABC TRANSPORTER PERMEASE PROTEIN"/>
    <property type="match status" value="1"/>
</dbReference>
<comment type="subcellular location">
    <subcellularLocation>
        <location evidence="1 7">Cell membrane</location>
        <topology evidence="1 7">Multi-pass membrane protein</topology>
    </subcellularLocation>
</comment>
<dbReference type="eggNOG" id="COG1173">
    <property type="taxonomic scope" value="Bacteria"/>
</dbReference>
<keyword evidence="5 7" id="KW-1133">Transmembrane helix</keyword>
<feature type="transmembrane region" description="Helical" evidence="7">
    <location>
        <begin position="148"/>
        <end position="171"/>
    </location>
</feature>
<sequence length="303" mass="32857">MTSDTEPASAPTLALPDLDSPKERRDPLKLLRDTLSSWPARISALVLGLIVLMAICAPWLGTVDPVTINPSLRLKPPSPEHWLGTDTFGRDVYSRIVYGARISLVVGAGTVIVSLLFGVFFGVLTGYFRWADLIVMRFMDGLMAIPGILLAIALVAISGATLTTVLIAISIPEIPRVARMVRSVILGVKAEPYVEAASVLGTGVWKMVWRHLLPNTVAPLLVQGTYIFAAAIMTEAILSFLGAGIPPETPSWGNMMADGRVYFQLKPELILFPGLMVSLTVLSVNMLGDVLRDRLDPRMAKRL</sequence>
<evidence type="ECO:0000259" key="9">
    <source>
        <dbReference type="PROSITE" id="PS50928"/>
    </source>
</evidence>
<reference evidence="10 11" key="1">
    <citation type="submission" date="2014-03" db="EMBL/GenBank/DDBJ databases">
        <title>Genome of Paenirhodobacter enshiensis DW2-9.</title>
        <authorList>
            <person name="Wang D."/>
            <person name="Wang G."/>
        </authorList>
    </citation>
    <scope>NUCLEOTIDE SEQUENCE [LARGE SCALE GENOMIC DNA]</scope>
    <source>
        <strain evidence="10 11">DW2-9</strain>
    </source>
</reference>
<dbReference type="InterPro" id="IPR000515">
    <property type="entry name" value="MetI-like"/>
</dbReference>
<evidence type="ECO:0000256" key="7">
    <source>
        <dbReference type="RuleBase" id="RU363032"/>
    </source>
</evidence>
<feature type="transmembrane region" description="Helical" evidence="7">
    <location>
        <begin position="220"/>
        <end position="245"/>
    </location>
</feature>
<dbReference type="InterPro" id="IPR035906">
    <property type="entry name" value="MetI-like_sf"/>
</dbReference>
<comment type="caution">
    <text evidence="10">The sequence shown here is derived from an EMBL/GenBank/DDBJ whole genome shotgun (WGS) entry which is preliminary data.</text>
</comment>
<dbReference type="PANTHER" id="PTHR43386">
    <property type="entry name" value="OLIGOPEPTIDE TRANSPORT SYSTEM PERMEASE PROTEIN APPC"/>
    <property type="match status" value="1"/>
</dbReference>
<dbReference type="RefSeq" id="WP_036637144.1">
    <property type="nucleotide sequence ID" value="NZ_CAXYYU010000054.1"/>
</dbReference>
<keyword evidence="6 7" id="KW-0472">Membrane</keyword>
<evidence type="ECO:0000313" key="11">
    <source>
        <dbReference type="Proteomes" id="UP000028824"/>
    </source>
</evidence>
<evidence type="ECO:0000256" key="5">
    <source>
        <dbReference type="ARBA" id="ARBA00022989"/>
    </source>
</evidence>
<keyword evidence="11" id="KW-1185">Reference proteome</keyword>
<comment type="similarity">
    <text evidence="7">Belongs to the binding-protein-dependent transport system permease family.</text>
</comment>
<dbReference type="SUPFAM" id="SSF161098">
    <property type="entry name" value="MetI-like"/>
    <property type="match status" value="1"/>
</dbReference>
<keyword evidence="4 7" id="KW-0812">Transmembrane</keyword>
<dbReference type="STRING" id="1105367.CG50_01150"/>
<dbReference type="PROSITE" id="PS50928">
    <property type="entry name" value="ABC_TM1"/>
    <property type="match status" value="1"/>
</dbReference>
<accession>A0A086XXZ9</accession>
<dbReference type="EMBL" id="JFZB01000012">
    <property type="protein sequence ID" value="KFI26899.1"/>
    <property type="molecule type" value="Genomic_DNA"/>
</dbReference>
<feature type="transmembrane region" description="Helical" evidence="7">
    <location>
        <begin position="270"/>
        <end position="291"/>
    </location>
</feature>
<dbReference type="OrthoDB" id="9766870at2"/>
<name>A0A086XXZ9_9RHOB</name>
<dbReference type="GO" id="GO:0055085">
    <property type="term" value="P:transmembrane transport"/>
    <property type="evidence" value="ECO:0007669"/>
    <property type="project" value="InterPro"/>
</dbReference>
<feature type="transmembrane region" description="Helical" evidence="7">
    <location>
        <begin position="38"/>
        <end position="60"/>
    </location>
</feature>
<feature type="domain" description="ABC transmembrane type-1" evidence="9">
    <location>
        <begin position="100"/>
        <end position="288"/>
    </location>
</feature>
<organism evidence="10 11">
    <name type="scientific">Paenirhodobacter enshiensis</name>
    <dbReference type="NCBI Taxonomy" id="1105367"/>
    <lineage>
        <taxon>Bacteria</taxon>
        <taxon>Pseudomonadati</taxon>
        <taxon>Pseudomonadota</taxon>
        <taxon>Alphaproteobacteria</taxon>
        <taxon>Rhodobacterales</taxon>
        <taxon>Rhodobacter group</taxon>
        <taxon>Paenirhodobacter</taxon>
    </lineage>
</organism>
<evidence type="ECO:0000256" key="3">
    <source>
        <dbReference type="ARBA" id="ARBA00022475"/>
    </source>
</evidence>
<dbReference type="InterPro" id="IPR025966">
    <property type="entry name" value="OppC_N"/>
</dbReference>
<dbReference type="Pfam" id="PF12911">
    <property type="entry name" value="OppC_N"/>
    <property type="match status" value="1"/>
</dbReference>
<evidence type="ECO:0000256" key="6">
    <source>
        <dbReference type="ARBA" id="ARBA00023136"/>
    </source>
</evidence>
<keyword evidence="3" id="KW-1003">Cell membrane</keyword>
<gene>
    <name evidence="10" type="ORF">CG50_01150</name>
</gene>
<evidence type="ECO:0000256" key="2">
    <source>
        <dbReference type="ARBA" id="ARBA00022448"/>
    </source>
</evidence>
<evidence type="ECO:0000256" key="4">
    <source>
        <dbReference type="ARBA" id="ARBA00022692"/>
    </source>
</evidence>
<evidence type="ECO:0000256" key="1">
    <source>
        <dbReference type="ARBA" id="ARBA00004651"/>
    </source>
</evidence>